<evidence type="ECO:0000313" key="3">
    <source>
        <dbReference type="Proteomes" id="UP000673691"/>
    </source>
</evidence>
<gene>
    <name evidence="2" type="ORF">BJ554DRAFT_2219</name>
</gene>
<keyword evidence="3" id="KW-1185">Reference proteome</keyword>
<comment type="caution">
    <text evidence="2">The sequence shown here is derived from an EMBL/GenBank/DDBJ whole genome shotgun (WGS) entry which is preliminary data.</text>
</comment>
<dbReference type="Proteomes" id="UP000673691">
    <property type="component" value="Unassembled WGS sequence"/>
</dbReference>
<dbReference type="EMBL" id="JAEFCI010001240">
    <property type="protein sequence ID" value="KAG5463040.1"/>
    <property type="molecule type" value="Genomic_DNA"/>
</dbReference>
<feature type="non-terminal residue" evidence="2">
    <location>
        <position position="1"/>
    </location>
</feature>
<feature type="region of interest" description="Disordered" evidence="1">
    <location>
        <begin position="111"/>
        <end position="151"/>
    </location>
</feature>
<organism evidence="2 3">
    <name type="scientific">Olpidium bornovanus</name>
    <dbReference type="NCBI Taxonomy" id="278681"/>
    <lineage>
        <taxon>Eukaryota</taxon>
        <taxon>Fungi</taxon>
        <taxon>Fungi incertae sedis</taxon>
        <taxon>Olpidiomycota</taxon>
        <taxon>Olpidiomycotina</taxon>
        <taxon>Olpidiomycetes</taxon>
        <taxon>Olpidiales</taxon>
        <taxon>Olpidiaceae</taxon>
        <taxon>Olpidium</taxon>
    </lineage>
</organism>
<proteinExistence type="predicted"/>
<accession>A0A8H8DLT8</accession>
<protein>
    <submittedName>
        <fullName evidence="2">Uncharacterized protein</fullName>
    </submittedName>
</protein>
<dbReference type="AlphaFoldDB" id="A0A8H8DLT8"/>
<feature type="compositionally biased region" description="Basic residues" evidence="1">
    <location>
        <begin position="138"/>
        <end position="151"/>
    </location>
</feature>
<evidence type="ECO:0000256" key="1">
    <source>
        <dbReference type="SAM" id="MobiDB-lite"/>
    </source>
</evidence>
<sequence>EPYFKAYRYLFVEVGCGPVYAGVRAVVTYKDHAQIYSSSQVCPRRAVLLPLAARLGERDAGVKRRPAVLSEWLVFRTRFGGALWAGRGGHPGCQISAPHVMRIYAAVNERRHSSTAPTRPFLPPPRLLGRAGRPARPGPHRARPRPRGYKK</sequence>
<name>A0A8H8DLT8_9FUNG</name>
<reference evidence="2 3" key="1">
    <citation type="journal article" name="Sci. Rep.">
        <title>Genome-scale phylogenetic analyses confirm Olpidium as the closest living zoosporic fungus to the non-flagellated, terrestrial fungi.</title>
        <authorList>
            <person name="Chang Y."/>
            <person name="Rochon D."/>
            <person name="Sekimoto S."/>
            <person name="Wang Y."/>
            <person name="Chovatia M."/>
            <person name="Sandor L."/>
            <person name="Salamov A."/>
            <person name="Grigoriev I.V."/>
            <person name="Stajich J.E."/>
            <person name="Spatafora J.W."/>
        </authorList>
    </citation>
    <scope>NUCLEOTIDE SEQUENCE [LARGE SCALE GENOMIC DNA]</scope>
    <source>
        <strain evidence="2">S191</strain>
    </source>
</reference>
<feature type="non-terminal residue" evidence="2">
    <location>
        <position position="151"/>
    </location>
</feature>
<evidence type="ECO:0000313" key="2">
    <source>
        <dbReference type="EMBL" id="KAG5463040.1"/>
    </source>
</evidence>